<keyword evidence="10" id="KW-0862">Zinc</keyword>
<keyword evidence="9" id="KW-0833">Ubl conjugation pathway</keyword>
<comment type="subcellular location">
    <subcellularLocation>
        <location evidence="2">Membrane</location>
        <topology evidence="2">Single-pass membrane protein</topology>
    </subcellularLocation>
</comment>
<evidence type="ECO:0000256" key="5">
    <source>
        <dbReference type="ARBA" id="ARBA00022679"/>
    </source>
</evidence>
<keyword evidence="8 14" id="KW-0863">Zinc-finger</keyword>
<dbReference type="PANTHER" id="PTHR14155">
    <property type="entry name" value="RING FINGER DOMAIN-CONTAINING"/>
    <property type="match status" value="1"/>
</dbReference>
<keyword evidence="7" id="KW-0479">Metal-binding</keyword>
<evidence type="ECO:0000256" key="3">
    <source>
        <dbReference type="ARBA" id="ARBA00004906"/>
    </source>
</evidence>
<proteinExistence type="inferred from homology"/>
<dbReference type="Gramene" id="AUR62027195-RA">
    <property type="protein sequence ID" value="AUR62027195-RA:cds"/>
    <property type="gene ID" value="AUR62027195"/>
</dbReference>
<feature type="compositionally biased region" description="Polar residues" evidence="15">
    <location>
        <begin position="9"/>
        <end position="22"/>
    </location>
</feature>
<name>A0A803MCK2_CHEQI</name>
<evidence type="ECO:0000256" key="7">
    <source>
        <dbReference type="ARBA" id="ARBA00022723"/>
    </source>
</evidence>
<evidence type="ECO:0000256" key="8">
    <source>
        <dbReference type="ARBA" id="ARBA00022771"/>
    </source>
</evidence>
<comment type="similarity">
    <text evidence="13">Belongs to the RING-type zinc finger family. ATL subfamily.</text>
</comment>
<dbReference type="GO" id="GO:0061630">
    <property type="term" value="F:ubiquitin protein ligase activity"/>
    <property type="evidence" value="ECO:0007669"/>
    <property type="project" value="UniProtKB-EC"/>
</dbReference>
<keyword evidence="19" id="KW-1185">Reference proteome</keyword>
<protein>
    <recommendedName>
        <fullName evidence="4">RING-type E3 ubiquitin transferase</fullName>
        <ecNumber evidence="4">2.3.2.27</ecNumber>
    </recommendedName>
</protein>
<feature type="compositionally biased region" description="Polar residues" evidence="15">
    <location>
        <begin position="197"/>
        <end position="206"/>
    </location>
</feature>
<evidence type="ECO:0000256" key="15">
    <source>
        <dbReference type="SAM" id="MobiDB-lite"/>
    </source>
</evidence>
<feature type="region of interest" description="Disordered" evidence="15">
    <location>
        <begin position="1"/>
        <end position="22"/>
    </location>
</feature>
<evidence type="ECO:0000256" key="2">
    <source>
        <dbReference type="ARBA" id="ARBA00004167"/>
    </source>
</evidence>
<dbReference type="CDD" id="cd16461">
    <property type="entry name" value="RING-H2_EL5-like"/>
    <property type="match status" value="1"/>
</dbReference>
<dbReference type="PANTHER" id="PTHR14155:SF263">
    <property type="entry name" value="E3 UBIQUITIN-PROTEIN LIGASE ATL6"/>
    <property type="match status" value="1"/>
</dbReference>
<keyword evidence="12 16" id="KW-0472">Membrane</keyword>
<comment type="pathway">
    <text evidence="3">Protein modification; protein ubiquitination.</text>
</comment>
<sequence>MIPTRAVYAQQSSNSPDNDYNGLDNSRVSPSMALIVIVLVLGFFITGCISIYIQQCSNNSTGDTTTIARNGNIVRINQRGLDRSVIDTFPTFLYSDVKELKIGKGSLECAVCLNEFEKDETLRLLPKCDHVFHPECIDAWLIAHTTCPVCRAELVPDAHESSSEDNPHLAEGESRTTSYEVEITVLPMPPKGRVPRSHSTGHSLVRSSEDHERFTLRLPDEVRKQLMVARPKLNRSASLVVLPRVSSSRRGYRNGGGEGSGSSRYGRFFGHSFRWTSKK</sequence>
<dbReference type="Proteomes" id="UP000596660">
    <property type="component" value="Unplaced"/>
</dbReference>
<dbReference type="PROSITE" id="PS50089">
    <property type="entry name" value="ZF_RING_2"/>
    <property type="match status" value="1"/>
</dbReference>
<dbReference type="InterPro" id="IPR013083">
    <property type="entry name" value="Znf_RING/FYVE/PHD"/>
</dbReference>
<reference evidence="18" key="1">
    <citation type="journal article" date="2017" name="Nature">
        <title>The genome of Chenopodium quinoa.</title>
        <authorList>
            <person name="Jarvis D.E."/>
            <person name="Ho Y.S."/>
            <person name="Lightfoot D.J."/>
            <person name="Schmoeckel S.M."/>
            <person name="Li B."/>
            <person name="Borm T.J.A."/>
            <person name="Ohyanagi H."/>
            <person name="Mineta K."/>
            <person name="Michell C.T."/>
            <person name="Saber N."/>
            <person name="Kharbatia N.M."/>
            <person name="Rupper R.R."/>
            <person name="Sharp A.R."/>
            <person name="Dally N."/>
            <person name="Boughton B.A."/>
            <person name="Woo Y.H."/>
            <person name="Gao G."/>
            <person name="Schijlen E.G.W.M."/>
            <person name="Guo X."/>
            <person name="Momin A.A."/>
            <person name="Negrao S."/>
            <person name="Al-Babili S."/>
            <person name="Gehring C."/>
            <person name="Roessner U."/>
            <person name="Jung C."/>
            <person name="Murphy K."/>
            <person name="Arold S.T."/>
            <person name="Gojobori T."/>
            <person name="van der Linden C.G."/>
            <person name="van Loo E.N."/>
            <person name="Jellen E.N."/>
            <person name="Maughan P.J."/>
            <person name="Tester M."/>
        </authorList>
    </citation>
    <scope>NUCLEOTIDE SEQUENCE [LARGE SCALE GENOMIC DNA]</scope>
    <source>
        <strain evidence="18">cv. PI 614886</strain>
    </source>
</reference>
<evidence type="ECO:0000256" key="1">
    <source>
        <dbReference type="ARBA" id="ARBA00000900"/>
    </source>
</evidence>
<evidence type="ECO:0000256" key="12">
    <source>
        <dbReference type="ARBA" id="ARBA00023136"/>
    </source>
</evidence>
<evidence type="ECO:0000256" key="10">
    <source>
        <dbReference type="ARBA" id="ARBA00022833"/>
    </source>
</evidence>
<dbReference type="SMART" id="SM00184">
    <property type="entry name" value="RING"/>
    <property type="match status" value="1"/>
</dbReference>
<dbReference type="Pfam" id="PF13639">
    <property type="entry name" value="zf-RING_2"/>
    <property type="match status" value="1"/>
</dbReference>
<evidence type="ECO:0000256" key="13">
    <source>
        <dbReference type="ARBA" id="ARBA00024209"/>
    </source>
</evidence>
<dbReference type="InterPro" id="IPR001841">
    <property type="entry name" value="Znf_RING"/>
</dbReference>
<evidence type="ECO:0000256" key="11">
    <source>
        <dbReference type="ARBA" id="ARBA00022989"/>
    </source>
</evidence>
<organism evidence="18 19">
    <name type="scientific">Chenopodium quinoa</name>
    <name type="common">Quinoa</name>
    <dbReference type="NCBI Taxonomy" id="63459"/>
    <lineage>
        <taxon>Eukaryota</taxon>
        <taxon>Viridiplantae</taxon>
        <taxon>Streptophyta</taxon>
        <taxon>Embryophyta</taxon>
        <taxon>Tracheophyta</taxon>
        <taxon>Spermatophyta</taxon>
        <taxon>Magnoliopsida</taxon>
        <taxon>eudicotyledons</taxon>
        <taxon>Gunneridae</taxon>
        <taxon>Pentapetalae</taxon>
        <taxon>Caryophyllales</taxon>
        <taxon>Chenopodiaceae</taxon>
        <taxon>Chenopodioideae</taxon>
        <taxon>Atripliceae</taxon>
        <taxon>Chenopodium</taxon>
    </lineage>
</organism>
<evidence type="ECO:0000256" key="16">
    <source>
        <dbReference type="SAM" id="Phobius"/>
    </source>
</evidence>
<accession>A0A803MCK2</accession>
<evidence type="ECO:0000256" key="6">
    <source>
        <dbReference type="ARBA" id="ARBA00022692"/>
    </source>
</evidence>
<dbReference type="GO" id="GO:0016020">
    <property type="term" value="C:membrane"/>
    <property type="evidence" value="ECO:0007669"/>
    <property type="project" value="UniProtKB-SubCell"/>
</dbReference>
<dbReference type="SUPFAM" id="SSF57850">
    <property type="entry name" value="RING/U-box"/>
    <property type="match status" value="1"/>
</dbReference>
<evidence type="ECO:0000256" key="4">
    <source>
        <dbReference type="ARBA" id="ARBA00012483"/>
    </source>
</evidence>
<dbReference type="FunFam" id="3.30.40.10:FF:000187">
    <property type="entry name" value="E3 ubiquitin-protein ligase ATL6"/>
    <property type="match status" value="1"/>
</dbReference>
<evidence type="ECO:0000313" key="18">
    <source>
        <dbReference type="EnsemblPlants" id="AUR62027195-RA:cds"/>
    </source>
</evidence>
<dbReference type="OMA" id="RCAQARV"/>
<dbReference type="EnsemblPlants" id="AUR62027195-RA">
    <property type="protein sequence ID" value="AUR62027195-RA:cds"/>
    <property type="gene ID" value="AUR62027195"/>
</dbReference>
<dbReference type="Gene3D" id="3.30.40.10">
    <property type="entry name" value="Zinc/RING finger domain, C3HC4 (zinc finger)"/>
    <property type="match status" value="1"/>
</dbReference>
<feature type="domain" description="RING-type" evidence="17">
    <location>
        <begin position="109"/>
        <end position="151"/>
    </location>
</feature>
<evidence type="ECO:0000259" key="17">
    <source>
        <dbReference type="PROSITE" id="PS50089"/>
    </source>
</evidence>
<evidence type="ECO:0000313" key="19">
    <source>
        <dbReference type="Proteomes" id="UP000596660"/>
    </source>
</evidence>
<feature type="transmembrane region" description="Helical" evidence="16">
    <location>
        <begin position="32"/>
        <end position="53"/>
    </location>
</feature>
<evidence type="ECO:0000256" key="14">
    <source>
        <dbReference type="PROSITE-ProRule" id="PRU00175"/>
    </source>
</evidence>
<keyword evidence="6 16" id="KW-0812">Transmembrane</keyword>
<dbReference type="EC" id="2.3.2.27" evidence="4"/>
<comment type="catalytic activity">
    <reaction evidence="1">
        <text>S-ubiquitinyl-[E2 ubiquitin-conjugating enzyme]-L-cysteine + [acceptor protein]-L-lysine = [E2 ubiquitin-conjugating enzyme]-L-cysteine + N(6)-ubiquitinyl-[acceptor protein]-L-lysine.</text>
        <dbReference type="EC" id="2.3.2.27"/>
    </reaction>
</comment>
<reference evidence="18" key="2">
    <citation type="submission" date="2021-03" db="UniProtKB">
        <authorList>
            <consortium name="EnsemblPlants"/>
        </authorList>
    </citation>
    <scope>IDENTIFICATION</scope>
</reference>
<dbReference type="InterPro" id="IPR053238">
    <property type="entry name" value="RING-H2_zinc_finger"/>
</dbReference>
<keyword evidence="5" id="KW-0808">Transferase</keyword>
<dbReference type="AlphaFoldDB" id="A0A803MCK2"/>
<dbReference type="GO" id="GO:0008270">
    <property type="term" value="F:zinc ion binding"/>
    <property type="evidence" value="ECO:0007669"/>
    <property type="project" value="UniProtKB-KW"/>
</dbReference>
<keyword evidence="11 16" id="KW-1133">Transmembrane helix</keyword>
<evidence type="ECO:0000256" key="9">
    <source>
        <dbReference type="ARBA" id="ARBA00022786"/>
    </source>
</evidence>
<feature type="region of interest" description="Disordered" evidence="15">
    <location>
        <begin position="188"/>
        <end position="208"/>
    </location>
</feature>